<evidence type="ECO:0000313" key="2">
    <source>
        <dbReference type="Proteomes" id="UP000326396"/>
    </source>
</evidence>
<name>A0A5N6PW91_9ASTR</name>
<accession>A0A5N6PW91</accession>
<protein>
    <submittedName>
        <fullName evidence="1">Uncharacterized protein</fullName>
    </submittedName>
</protein>
<dbReference type="PANTHER" id="PTHR33704:SF1">
    <property type="entry name" value="PROTEIN HEAT INTOLERANT 4-RELATED"/>
    <property type="match status" value="1"/>
</dbReference>
<dbReference type="GO" id="GO:1900034">
    <property type="term" value="P:regulation of cellular response to heat"/>
    <property type="evidence" value="ECO:0007669"/>
    <property type="project" value="InterPro"/>
</dbReference>
<sequence>MTSMAPDEQRQSLQEVLWNQHAQPVGTHRDGLLSIGEYNWNFSNLDGAFNLGGALHNRKVFIFTCIEPQFLYFNGQRKFICIPVVVVIVSRFPPSDKVGFRSIERVSYDIIDMKNINLGWVPYIPPGERSGLVEPHIFLLRYVPRNVACTLNPEEILRSCIPYFNNPFRMEGMSVVEIVYQNESESRNPLMCMYDWELDDPESFANKLIDEGVLSRDHNDAFMALVNEKVEEAMRANLEDQEYFLHHNILAAEFESMRFYKFYPVATRDTPDFSSFKVVSIHKQVFWQCTSGVLNHKPTGSSNALLLD</sequence>
<dbReference type="AlphaFoldDB" id="A0A5N6PW91"/>
<reference evidence="1 2" key="1">
    <citation type="submission" date="2019-05" db="EMBL/GenBank/DDBJ databases">
        <title>Mikania micrantha, genome provides insights into the molecular mechanism of rapid growth.</title>
        <authorList>
            <person name="Liu B."/>
        </authorList>
    </citation>
    <scope>NUCLEOTIDE SEQUENCE [LARGE SCALE GENOMIC DNA]</scope>
    <source>
        <strain evidence="1">NLD-2019</strain>
        <tissue evidence="1">Leaf</tissue>
    </source>
</reference>
<proteinExistence type="predicted"/>
<comment type="caution">
    <text evidence="1">The sequence shown here is derived from an EMBL/GenBank/DDBJ whole genome shotgun (WGS) entry which is preliminary data.</text>
</comment>
<dbReference type="PANTHER" id="PTHR33704">
    <property type="entry name" value="PROTEIN HEAT INTOLERANT 4-RELATED"/>
    <property type="match status" value="1"/>
</dbReference>
<dbReference type="InterPro" id="IPR039313">
    <property type="entry name" value="HIT4"/>
</dbReference>
<evidence type="ECO:0000313" key="1">
    <source>
        <dbReference type="EMBL" id="KAD7117799.1"/>
    </source>
</evidence>
<gene>
    <name evidence="1" type="ORF">E3N88_05067</name>
</gene>
<keyword evidence="2" id="KW-1185">Reference proteome</keyword>
<dbReference type="Proteomes" id="UP000326396">
    <property type="component" value="Linkage Group LG10"/>
</dbReference>
<dbReference type="EMBL" id="SZYD01000002">
    <property type="protein sequence ID" value="KAD7117799.1"/>
    <property type="molecule type" value="Genomic_DNA"/>
</dbReference>
<dbReference type="OrthoDB" id="20554at2759"/>
<organism evidence="1 2">
    <name type="scientific">Mikania micrantha</name>
    <name type="common">bitter vine</name>
    <dbReference type="NCBI Taxonomy" id="192012"/>
    <lineage>
        <taxon>Eukaryota</taxon>
        <taxon>Viridiplantae</taxon>
        <taxon>Streptophyta</taxon>
        <taxon>Embryophyta</taxon>
        <taxon>Tracheophyta</taxon>
        <taxon>Spermatophyta</taxon>
        <taxon>Magnoliopsida</taxon>
        <taxon>eudicotyledons</taxon>
        <taxon>Gunneridae</taxon>
        <taxon>Pentapetalae</taxon>
        <taxon>asterids</taxon>
        <taxon>campanulids</taxon>
        <taxon>Asterales</taxon>
        <taxon>Asteraceae</taxon>
        <taxon>Asteroideae</taxon>
        <taxon>Heliantheae alliance</taxon>
        <taxon>Eupatorieae</taxon>
        <taxon>Mikania</taxon>
    </lineage>
</organism>